<keyword evidence="2" id="KW-1133">Transmembrane helix</keyword>
<keyword evidence="2" id="KW-0812">Transmembrane</keyword>
<feature type="transmembrane region" description="Helical" evidence="2">
    <location>
        <begin position="130"/>
        <end position="152"/>
    </location>
</feature>
<feature type="region of interest" description="Disordered" evidence="1">
    <location>
        <begin position="1"/>
        <end position="26"/>
    </location>
</feature>
<name>A0A553FSX8_9CORY</name>
<dbReference type="Proteomes" id="UP000320443">
    <property type="component" value="Unassembled WGS sequence"/>
</dbReference>
<dbReference type="RefSeq" id="WP_144013781.1">
    <property type="nucleotide sequence ID" value="NZ_VKDK01000017.1"/>
</dbReference>
<feature type="compositionally biased region" description="Polar residues" evidence="1">
    <location>
        <begin position="1"/>
        <end position="18"/>
    </location>
</feature>
<organism evidence="3 4">
    <name type="scientific">Corynebacterium hiratae</name>
    <dbReference type="NCBI Taxonomy" id="3139423"/>
    <lineage>
        <taxon>Bacteria</taxon>
        <taxon>Bacillati</taxon>
        <taxon>Actinomycetota</taxon>
        <taxon>Actinomycetes</taxon>
        <taxon>Mycobacteriales</taxon>
        <taxon>Corynebacteriaceae</taxon>
        <taxon>Corynebacterium</taxon>
    </lineage>
</organism>
<evidence type="ECO:0000313" key="3">
    <source>
        <dbReference type="EMBL" id="TRX60343.1"/>
    </source>
</evidence>
<dbReference type="EMBL" id="VKDK01000017">
    <property type="protein sequence ID" value="TRX60343.1"/>
    <property type="molecule type" value="Genomic_DNA"/>
</dbReference>
<reference evidence="3 4" key="1">
    <citation type="submission" date="2019-07" db="EMBL/GenBank/DDBJ databases">
        <title>Draft genome of C. aurimucosum strain 2274.</title>
        <authorList>
            <person name="Pacheco L.G.C."/>
            <person name="Aguiar E.R.G.R."/>
            <person name="Santos C.S."/>
            <person name="Rocha D.J.P.G."/>
            <person name="Sant'Anna L.O."/>
            <person name="Mattos-Guaraldi A.L."/>
            <person name="Santos L.S."/>
        </authorList>
    </citation>
    <scope>NUCLEOTIDE SEQUENCE [LARGE SCALE GENOMIC DNA]</scope>
    <source>
        <strain evidence="3 4">2274</strain>
    </source>
</reference>
<keyword evidence="2" id="KW-0472">Membrane</keyword>
<evidence type="ECO:0000313" key="4">
    <source>
        <dbReference type="Proteomes" id="UP000320443"/>
    </source>
</evidence>
<comment type="caution">
    <text evidence="3">The sequence shown here is derived from an EMBL/GenBank/DDBJ whole genome shotgun (WGS) entry which is preliminary data.</text>
</comment>
<evidence type="ECO:0000256" key="1">
    <source>
        <dbReference type="SAM" id="MobiDB-lite"/>
    </source>
</evidence>
<feature type="region of interest" description="Disordered" evidence="1">
    <location>
        <begin position="198"/>
        <end position="237"/>
    </location>
</feature>
<gene>
    <name evidence="3" type="ORF">FNY97_09795</name>
</gene>
<evidence type="ECO:0000256" key="2">
    <source>
        <dbReference type="SAM" id="Phobius"/>
    </source>
</evidence>
<proteinExistence type="predicted"/>
<sequence>MTFSPNTTPSAQKPTGQNKEPDKEHAKRTESVSLMLKVWTVALVLEVVHLVLSIVLTLLNRDELFAQARKTAESAAEKSGQDVSDAFVQLVGYGSVAFSSLISLAIVVLLGIMLGFIHKNSKAAGTGRRLWFAFSLYFALRVLIVFISSPAGASVPDWLFLLDGAVQILVGVAAVMGLMFSTKEEVLEYTGEMEQLRQMRKEMEEQRRQENLEEREKKNKDNKEKDREKEDSKDGKR</sequence>
<dbReference type="AlphaFoldDB" id="A0A553FSX8"/>
<feature type="transmembrane region" description="Helical" evidence="2">
    <location>
        <begin position="96"/>
        <end position="118"/>
    </location>
</feature>
<protein>
    <submittedName>
        <fullName evidence="3">Uncharacterized protein</fullName>
    </submittedName>
</protein>
<feature type="transmembrane region" description="Helical" evidence="2">
    <location>
        <begin position="38"/>
        <end position="59"/>
    </location>
</feature>
<accession>A0A553FSX8</accession>
<feature type="transmembrane region" description="Helical" evidence="2">
    <location>
        <begin position="158"/>
        <end position="180"/>
    </location>
</feature>
<keyword evidence="4" id="KW-1185">Reference proteome</keyword>